<evidence type="ECO:0000313" key="1">
    <source>
        <dbReference type="EMBL" id="SJZ97223.1"/>
    </source>
</evidence>
<sequence>MLGNLIAALERPEVALGLLPALDEALRARLLAVAGPDEDDRARMICSSVHGFVEAASDDEWMQLVGIMNRSDEPGLAALRAILHHALPKAPQE</sequence>
<reference evidence="1 2" key="1">
    <citation type="submission" date="2017-02" db="EMBL/GenBank/DDBJ databases">
        <authorList>
            <person name="Peterson S.W."/>
        </authorList>
    </citation>
    <scope>NUCLEOTIDE SEQUENCE [LARGE SCALE GENOMIC DNA]</scope>
    <source>
        <strain evidence="1 2">USBA 369</strain>
    </source>
</reference>
<dbReference type="RefSeq" id="WP_078707800.1">
    <property type="nucleotide sequence ID" value="NZ_FUXL01000004.1"/>
</dbReference>
<dbReference type="Proteomes" id="UP000190135">
    <property type="component" value="Unassembled WGS sequence"/>
</dbReference>
<evidence type="ECO:0000313" key="2">
    <source>
        <dbReference type="Proteomes" id="UP000190135"/>
    </source>
</evidence>
<dbReference type="EMBL" id="FUXL01000004">
    <property type="protein sequence ID" value="SJZ97223.1"/>
    <property type="molecule type" value="Genomic_DNA"/>
</dbReference>
<name>A0A1T4Q0C8_9HYPH</name>
<accession>A0A1T4Q0C8</accession>
<proteinExistence type="predicted"/>
<protein>
    <submittedName>
        <fullName evidence="1">Uncharacterized protein</fullName>
    </submittedName>
</protein>
<dbReference type="OrthoDB" id="8453614at2"/>
<dbReference type="STRING" id="1365950.SAMN05428963_104279"/>
<dbReference type="AlphaFoldDB" id="A0A1T4Q0C8"/>
<keyword evidence="2" id="KW-1185">Reference proteome</keyword>
<organism evidence="1 2">
    <name type="scientific">Consotaella salsifontis</name>
    <dbReference type="NCBI Taxonomy" id="1365950"/>
    <lineage>
        <taxon>Bacteria</taxon>
        <taxon>Pseudomonadati</taxon>
        <taxon>Pseudomonadota</taxon>
        <taxon>Alphaproteobacteria</taxon>
        <taxon>Hyphomicrobiales</taxon>
        <taxon>Aurantimonadaceae</taxon>
        <taxon>Consotaella</taxon>
    </lineage>
</organism>
<gene>
    <name evidence="1" type="ORF">SAMN05428963_104279</name>
</gene>